<dbReference type="GO" id="GO:0036064">
    <property type="term" value="C:ciliary basal body"/>
    <property type="evidence" value="ECO:0007669"/>
    <property type="project" value="TreeGrafter"/>
</dbReference>
<keyword evidence="5" id="KW-1185">Reference proteome</keyword>
<dbReference type="PANTHER" id="PTHR16074:SF4">
    <property type="entry name" value="BARDET-BIEDL SYNDROME 7 PROTEIN"/>
    <property type="match status" value="1"/>
</dbReference>
<feature type="compositionally biased region" description="Polar residues" evidence="2">
    <location>
        <begin position="1295"/>
        <end position="1304"/>
    </location>
</feature>
<feature type="coiled-coil region" evidence="1">
    <location>
        <begin position="286"/>
        <end position="344"/>
    </location>
</feature>
<dbReference type="OrthoDB" id="442328at2759"/>
<gene>
    <name evidence="4" type="primary">BBS7</name>
    <name evidence="4" type="ORF">AK812_SmicGene23844</name>
</gene>
<dbReference type="InterPro" id="IPR056332">
    <property type="entry name" value="Beta-prop_BBS7"/>
</dbReference>
<feature type="compositionally biased region" description="Polar residues" evidence="2">
    <location>
        <begin position="1312"/>
        <end position="1321"/>
    </location>
</feature>
<sequence length="1465" mass="160596">MFPHNIWGALSVQILDGLDIQLQVSPVKAPEVVDNVIISGPHAQESRWMEVLLHRVDLLQCGALQPGTLDVLPVGKKKQQKVAVGDDTGVLQVFYIKKGEVQYEWKSAPLGREISSVVIQLAKDKIFVGCGQSIHGFTRRPISIAEVKIKTNLTETINHLFVEENMIWTGGEYIMNIYDSCKDYGRTDSACEGPAGELKFEYVVQRDTIPTASRMASSTTGGAAQGMDTDYTSEANPSPKKRGAPQEEALSLDAIREVVRGEIGVSTATLRTEIGARMDRVETGVTAQLERTLERLQAITNQQRDQQQTVEAIQGDQVKMSTRLQTLEAKVQTLQQSAAGSTADTDLGGRKPALIMGGWGDDTPAEETLRGVQQMIKDLRVDVDTDMAFVPGVRRGYAILPYNPREGESPQDLRERLSGALRRVRQANIAMGTNAEGKTRYLWMQLSQSPERRRRVQLAGKCKRLCLSLGAALNQIETEWPTGTVWLKGTRICSATTTKPGEAQEAGAGWINTKAVARGLGEQGDDAPEFHGLPQLPLKGEAESPFTVATWNVGGLSAANALEMLQAIGGNKALSSVQVFLLQEIVTEPGKYYAHNQVWKLAFGKQEGEWVLVGMDANEQFTPSPHTGNQQAAKLPPGDRHHQIAAVSQAITKPGRGDGDRFAESRALKASRRKAHQLPPGQERRQAWKDVNKQLHREHKAWKQQLAERASQHDWSAYRQQRRNNSQGDAWVAALTDTHDWQGALLAHFKQIFAKSDGGTRDADFERRRERLSRRCKSTPWIPFSQDELSGVSARWKNNKCTGPDMIAHEALHILKQHPVWECRLREMLSDALYTGTLPAAVEKGLTVLLPKETQPRGWGETRPITLSSTVLKAIAQLLLRRCAYTLAPLNALQWAAPRKQGTELILTLRKVARMARDWGGPFWIVKLDLQKAFDSVAQTSLASLVEERVGAAHPWEARLWLSLLQAREVTIAVGGEEVGVPQTNGVRQGSPDSPVLFSARVGEALTETLAHTQQQDRGGDNPLTRSSERRTHSSYGRMARVHLHKSKQGDAMVEATTGHAARSPPRRPFNSSLDTERHIVTIAGAEWEQTAADRIKWNSLEDKFIQAFDPPWSSGKQGQLQNLAPTRRGKWLWVGTVAVLWSLARGTAGATWLGAGTTTTTSVPPPPPPESLTQQWPRGTTWVHREGMWVPRLPEGEIEDDVWGGPPPPNLQRLTQQRGPTAPTQQGAAKPARKPTQPQPTIAAGTQSSPNTGATHSSKPPTGVATAAADEGTMDCQIPPPYDPETDPWHQDDSAPTASSSNVPHPDPQNFEETGPTTGSGLRRGRSPTATRYPRGQRNTQQHTRRAGSGEDPSAGGGQPTAESPQQDVPYHQPAQTEATTANQQTPHTQAAAAGEQGVEHPAEADAAAAEPAEGGEEEMPQLEESCPADANCGRVDRPYHEGQGDQRRGNKRTKSEIRAEFRK</sequence>
<feature type="compositionally biased region" description="Polar residues" evidence="2">
    <location>
        <begin position="1245"/>
        <end position="1261"/>
    </location>
</feature>
<dbReference type="Pfam" id="PF23743">
    <property type="entry name" value="Beta-prop_BBS7"/>
    <property type="match status" value="1"/>
</dbReference>
<evidence type="ECO:0000256" key="2">
    <source>
        <dbReference type="SAM" id="MobiDB-lite"/>
    </source>
</evidence>
<dbReference type="Proteomes" id="UP000186817">
    <property type="component" value="Unassembled WGS sequence"/>
</dbReference>
<organism evidence="4 5">
    <name type="scientific">Symbiodinium microadriaticum</name>
    <name type="common">Dinoflagellate</name>
    <name type="synonym">Zooxanthella microadriatica</name>
    <dbReference type="NCBI Taxonomy" id="2951"/>
    <lineage>
        <taxon>Eukaryota</taxon>
        <taxon>Sar</taxon>
        <taxon>Alveolata</taxon>
        <taxon>Dinophyceae</taxon>
        <taxon>Suessiales</taxon>
        <taxon>Symbiodiniaceae</taxon>
        <taxon>Symbiodinium</taxon>
    </lineage>
</organism>
<dbReference type="EMBL" id="LSRX01000554">
    <property type="protein sequence ID" value="OLP94169.1"/>
    <property type="molecule type" value="Genomic_DNA"/>
</dbReference>
<evidence type="ECO:0000256" key="1">
    <source>
        <dbReference type="SAM" id="Coils"/>
    </source>
</evidence>
<feature type="compositionally biased region" description="Polar residues" evidence="2">
    <location>
        <begin position="213"/>
        <end position="222"/>
    </location>
</feature>
<feature type="compositionally biased region" description="Basic and acidic residues" evidence="2">
    <location>
        <begin position="1436"/>
        <end position="1465"/>
    </location>
</feature>
<protein>
    <submittedName>
        <fullName evidence="4">Bardet-Biedl syndrome 7 protein</fullName>
    </submittedName>
</protein>
<evidence type="ECO:0000259" key="3">
    <source>
        <dbReference type="PROSITE" id="PS50878"/>
    </source>
</evidence>
<keyword evidence="1" id="KW-0175">Coiled coil</keyword>
<feature type="domain" description="Reverse transcriptase" evidence="3">
    <location>
        <begin position="831"/>
        <end position="1139"/>
    </location>
</feature>
<dbReference type="GO" id="GO:0008104">
    <property type="term" value="P:intracellular protein localization"/>
    <property type="evidence" value="ECO:0007669"/>
    <property type="project" value="TreeGrafter"/>
</dbReference>
<feature type="region of interest" description="Disordered" evidence="2">
    <location>
        <begin position="1157"/>
        <end position="1176"/>
    </location>
</feature>
<comment type="caution">
    <text evidence="4">The sequence shown here is derived from an EMBL/GenBank/DDBJ whole genome shotgun (WGS) entry which is preliminary data.</text>
</comment>
<proteinExistence type="predicted"/>
<reference evidence="4 5" key="1">
    <citation type="submission" date="2016-02" db="EMBL/GenBank/DDBJ databases">
        <title>Genome analysis of coral dinoflagellate symbionts highlights evolutionary adaptations to a symbiotic lifestyle.</title>
        <authorList>
            <person name="Aranda M."/>
            <person name="Li Y."/>
            <person name="Liew Y.J."/>
            <person name="Baumgarten S."/>
            <person name="Simakov O."/>
            <person name="Wilson M."/>
            <person name="Piel J."/>
            <person name="Ashoor H."/>
            <person name="Bougouffa S."/>
            <person name="Bajic V.B."/>
            <person name="Ryu T."/>
            <person name="Ravasi T."/>
            <person name="Bayer T."/>
            <person name="Micklem G."/>
            <person name="Kim H."/>
            <person name="Bhak J."/>
            <person name="Lajeunesse T.C."/>
            <person name="Voolstra C.R."/>
        </authorList>
    </citation>
    <scope>NUCLEOTIDE SEQUENCE [LARGE SCALE GENOMIC DNA]</scope>
    <source>
        <strain evidence="4 5">CCMP2467</strain>
    </source>
</reference>
<feature type="compositionally biased region" description="Polar residues" evidence="2">
    <location>
        <begin position="1213"/>
        <end position="1228"/>
    </location>
</feature>
<feature type="region of interest" description="Disordered" evidence="2">
    <location>
        <begin position="1198"/>
        <end position="1465"/>
    </location>
</feature>
<dbReference type="GO" id="GO:0005930">
    <property type="term" value="C:axoneme"/>
    <property type="evidence" value="ECO:0007669"/>
    <property type="project" value="TreeGrafter"/>
</dbReference>
<dbReference type="PROSITE" id="PS50878">
    <property type="entry name" value="RT_POL"/>
    <property type="match status" value="1"/>
</dbReference>
<feature type="compositionally biased region" description="Low complexity" evidence="2">
    <location>
        <begin position="1374"/>
        <end position="1387"/>
    </location>
</feature>
<evidence type="ECO:0000313" key="4">
    <source>
        <dbReference type="EMBL" id="OLP94169.1"/>
    </source>
</evidence>
<dbReference type="InterPro" id="IPR000477">
    <property type="entry name" value="RT_dom"/>
</dbReference>
<dbReference type="PANTHER" id="PTHR16074">
    <property type="entry name" value="BARDET-BIEDL SYNDROME 7 PROTEIN"/>
    <property type="match status" value="1"/>
</dbReference>
<dbReference type="GO" id="GO:0034464">
    <property type="term" value="C:BBSome"/>
    <property type="evidence" value="ECO:0007669"/>
    <property type="project" value="TreeGrafter"/>
</dbReference>
<dbReference type="GO" id="GO:0016020">
    <property type="term" value="C:membrane"/>
    <property type="evidence" value="ECO:0007669"/>
    <property type="project" value="TreeGrafter"/>
</dbReference>
<dbReference type="Pfam" id="PF00078">
    <property type="entry name" value="RVT_1"/>
    <property type="match status" value="1"/>
</dbReference>
<feature type="region of interest" description="Disordered" evidence="2">
    <location>
        <begin position="1010"/>
        <end position="1049"/>
    </location>
</feature>
<feature type="region of interest" description="Disordered" evidence="2">
    <location>
        <begin position="213"/>
        <end position="248"/>
    </location>
</feature>
<dbReference type="GO" id="GO:0060271">
    <property type="term" value="P:cilium assembly"/>
    <property type="evidence" value="ECO:0007669"/>
    <property type="project" value="TreeGrafter"/>
</dbReference>
<evidence type="ECO:0000313" key="5">
    <source>
        <dbReference type="Proteomes" id="UP000186817"/>
    </source>
</evidence>
<name>A0A1Q9DG93_SYMMI</name>
<accession>A0A1Q9DG93</accession>